<dbReference type="Proteomes" id="UP000195953">
    <property type="component" value="Chromosome 1"/>
</dbReference>
<dbReference type="STRING" id="48664.BER92_07485"/>
<keyword evidence="3" id="KW-1185">Reference proteome</keyword>
<evidence type="ECO:0000313" key="3">
    <source>
        <dbReference type="Proteomes" id="UP000195877"/>
    </source>
</evidence>
<evidence type="ECO:0000313" key="4">
    <source>
        <dbReference type="Proteomes" id="UP000195953"/>
    </source>
</evidence>
<reference evidence="2 4" key="2">
    <citation type="submission" date="2017-05" db="EMBL/GenBank/DDBJ databases">
        <authorList>
            <person name="Song R."/>
            <person name="Chenine A.L."/>
            <person name="Ruprecht R.M."/>
        </authorList>
    </citation>
    <scope>NUCLEOTIDE SEQUENCE [LARGE SCALE GENOMIC DNA]</scope>
    <source>
        <strain evidence="2">PD5205</strain>
    </source>
</reference>
<name>A0A1Y6HH83_9XANT</name>
<dbReference type="GeneID" id="61893983"/>
<protein>
    <submittedName>
        <fullName evidence="2">Uncharacterized protein</fullName>
    </submittedName>
</protein>
<dbReference type="Gene3D" id="1.10.10.10">
    <property type="entry name" value="Winged helix-like DNA-binding domain superfamily/Winged helix DNA-binding domain"/>
    <property type="match status" value="1"/>
</dbReference>
<sequence>MSADPQLTAQLLRALVDAPGGVSLPRLCKELGVRMSVLLRTLAWLGAANLDGQPGLDWIRVEERCDRQFALLTPAGVAAHVQRVARSEQSRG</sequence>
<reference evidence="1 3" key="1">
    <citation type="submission" date="2017-05" db="EMBL/GenBank/DDBJ databases">
        <authorList>
            <person name="Blom J."/>
        </authorList>
    </citation>
    <scope>NUCLEOTIDE SEQUENCE [LARGE SCALE GENOMIC DNA]</scope>
    <source>
        <strain evidence="1">PD885</strain>
    </source>
</reference>
<dbReference type="EMBL" id="LT853882">
    <property type="protein sequence ID" value="SMQ98831.1"/>
    <property type="molecule type" value="Genomic_DNA"/>
</dbReference>
<dbReference type="SUPFAM" id="SSF46785">
    <property type="entry name" value="Winged helix' DNA-binding domain"/>
    <property type="match status" value="1"/>
</dbReference>
<evidence type="ECO:0000313" key="1">
    <source>
        <dbReference type="EMBL" id="SMQ98831.1"/>
    </source>
</evidence>
<evidence type="ECO:0000313" key="2">
    <source>
        <dbReference type="EMBL" id="SMR02864.1"/>
    </source>
</evidence>
<dbReference type="OrthoDB" id="6026284at2"/>
<dbReference type="Proteomes" id="UP000195877">
    <property type="component" value="Chromosome 1"/>
</dbReference>
<dbReference type="AlphaFoldDB" id="A0A1Y6HH83"/>
<accession>A0A1Y6HH83</accession>
<dbReference type="EMBL" id="LT853885">
    <property type="protein sequence ID" value="SMR02864.1"/>
    <property type="molecule type" value="Genomic_DNA"/>
</dbReference>
<gene>
    <name evidence="2" type="ORF">PD5205_01557</name>
    <name evidence="1" type="ORF">PD885_01583</name>
</gene>
<dbReference type="InterPro" id="IPR036388">
    <property type="entry name" value="WH-like_DNA-bd_sf"/>
</dbReference>
<organism evidence="2 4">
    <name type="scientific">Xanthomonas fragariae</name>
    <dbReference type="NCBI Taxonomy" id="48664"/>
    <lineage>
        <taxon>Bacteria</taxon>
        <taxon>Pseudomonadati</taxon>
        <taxon>Pseudomonadota</taxon>
        <taxon>Gammaproteobacteria</taxon>
        <taxon>Lysobacterales</taxon>
        <taxon>Lysobacteraceae</taxon>
        <taxon>Xanthomonas</taxon>
    </lineage>
</organism>
<dbReference type="RefSeq" id="WP_002810130.1">
    <property type="nucleotide sequence ID" value="NZ_CP016830.1"/>
</dbReference>
<proteinExistence type="predicted"/>
<dbReference type="KEGG" id="xfr:BER92_07485"/>
<dbReference type="eggNOG" id="COG1526">
    <property type="taxonomic scope" value="Bacteria"/>
</dbReference>
<dbReference type="InterPro" id="IPR036390">
    <property type="entry name" value="WH_DNA-bd_sf"/>
</dbReference>